<keyword evidence="7 8" id="KW-0472">Membrane</keyword>
<dbReference type="Pfam" id="PF10753">
    <property type="entry name" value="Toxin_GhoT_OrtT"/>
    <property type="match status" value="1"/>
</dbReference>
<protein>
    <submittedName>
        <fullName evidence="9">GhoT/OrtT family toxin</fullName>
    </submittedName>
</protein>
<keyword evidence="5 8" id="KW-0812">Transmembrane</keyword>
<proteinExistence type="inferred from homology"/>
<accession>A0A9P3TCI3</accession>
<dbReference type="EMBL" id="DACSUM010000053">
    <property type="protein sequence ID" value="HAT3584284.1"/>
    <property type="molecule type" value="Genomic_DNA"/>
</dbReference>
<comment type="caution">
    <text evidence="9">The sequence shown here is derived from an EMBL/GenBank/DDBJ whole genome shotgun (WGS) entry which is preliminary data.</text>
</comment>
<evidence type="ECO:0000313" key="9">
    <source>
        <dbReference type="EMBL" id="HAT3584284.1"/>
    </source>
</evidence>
<evidence type="ECO:0000256" key="1">
    <source>
        <dbReference type="ARBA" id="ARBA00004429"/>
    </source>
</evidence>
<evidence type="ECO:0000256" key="3">
    <source>
        <dbReference type="ARBA" id="ARBA00022475"/>
    </source>
</evidence>
<gene>
    <name evidence="9" type="ORF">I8531_004656</name>
</gene>
<keyword evidence="6 8" id="KW-1133">Transmembrane helix</keyword>
<dbReference type="InterPro" id="IPR019689">
    <property type="entry name" value="Toxin_GhoT/OrtT"/>
</dbReference>
<dbReference type="RefSeq" id="WP_071845872.1">
    <property type="nucleotide sequence ID" value="NZ_CABMNU010000005.1"/>
</dbReference>
<sequence length="57" mass="6482">MDMFTKMLMFYAVMALLTGVVTWFLSKETRRIKTLSACLVGATWPISFPVALVFSFI</sequence>
<evidence type="ECO:0000313" key="10">
    <source>
        <dbReference type="Proteomes" id="UP000867740"/>
    </source>
</evidence>
<evidence type="ECO:0000256" key="8">
    <source>
        <dbReference type="SAM" id="Phobius"/>
    </source>
</evidence>
<reference evidence="9" key="1">
    <citation type="journal article" date="2018" name="Genome Biol.">
        <title>SKESA: strategic k-mer extension for scrupulous assemblies.</title>
        <authorList>
            <person name="Souvorov A."/>
            <person name="Agarwala R."/>
            <person name="Lipman D.J."/>
        </authorList>
    </citation>
    <scope>NUCLEOTIDE SEQUENCE</scope>
    <source>
        <strain evidence="9">CAVp300</strain>
    </source>
</reference>
<keyword evidence="4" id="KW-0997">Cell inner membrane</keyword>
<evidence type="ECO:0000256" key="4">
    <source>
        <dbReference type="ARBA" id="ARBA00022519"/>
    </source>
</evidence>
<dbReference type="Proteomes" id="UP000867740">
    <property type="component" value="Unassembled WGS sequence"/>
</dbReference>
<evidence type="ECO:0000256" key="2">
    <source>
        <dbReference type="ARBA" id="ARBA00010408"/>
    </source>
</evidence>
<evidence type="ECO:0000256" key="6">
    <source>
        <dbReference type="ARBA" id="ARBA00022989"/>
    </source>
</evidence>
<name>A0A9P3TCI3_KLUIN</name>
<comment type="subcellular location">
    <subcellularLocation>
        <location evidence="1">Cell inner membrane</location>
        <topology evidence="1">Multi-pass membrane protein</topology>
    </subcellularLocation>
</comment>
<feature type="transmembrane region" description="Helical" evidence="8">
    <location>
        <begin position="37"/>
        <end position="56"/>
    </location>
</feature>
<dbReference type="AlphaFoldDB" id="A0A9P3TCI3"/>
<dbReference type="GO" id="GO:0005886">
    <property type="term" value="C:plasma membrane"/>
    <property type="evidence" value="ECO:0007669"/>
    <property type="project" value="UniProtKB-SubCell"/>
</dbReference>
<evidence type="ECO:0000256" key="5">
    <source>
        <dbReference type="ARBA" id="ARBA00022692"/>
    </source>
</evidence>
<feature type="transmembrane region" description="Helical" evidence="8">
    <location>
        <begin position="6"/>
        <end position="25"/>
    </location>
</feature>
<reference evidence="9" key="2">
    <citation type="submission" date="2020-10" db="EMBL/GenBank/DDBJ databases">
        <authorList>
            <consortium name="NCBI Pathogen Detection Project"/>
        </authorList>
    </citation>
    <scope>NUCLEOTIDE SEQUENCE</scope>
    <source>
        <strain evidence="9">CAVp300</strain>
    </source>
</reference>
<evidence type="ECO:0000256" key="7">
    <source>
        <dbReference type="ARBA" id="ARBA00023136"/>
    </source>
</evidence>
<organism evidence="9 10">
    <name type="scientific">Kluyvera intermedia</name>
    <name type="common">Enterobacter intermedius</name>
    <dbReference type="NCBI Taxonomy" id="61648"/>
    <lineage>
        <taxon>Bacteria</taxon>
        <taxon>Pseudomonadati</taxon>
        <taxon>Pseudomonadota</taxon>
        <taxon>Gammaproteobacteria</taxon>
        <taxon>Enterobacterales</taxon>
        <taxon>Enterobacteriaceae</taxon>
        <taxon>Kluyvera</taxon>
    </lineage>
</organism>
<comment type="similarity">
    <text evidence="2">Belongs to the GhoT/OrtT toxin family.</text>
</comment>
<keyword evidence="3" id="KW-1003">Cell membrane</keyword>